<comment type="caution">
    <text evidence="3">The sequence shown here is derived from an EMBL/GenBank/DDBJ whole genome shotgun (WGS) entry which is preliminary data.</text>
</comment>
<dbReference type="EMBL" id="JAOYFC010000002">
    <property type="protein sequence ID" value="MCV6824817.1"/>
    <property type="molecule type" value="Genomic_DNA"/>
</dbReference>
<reference evidence="3" key="1">
    <citation type="submission" date="2022-10" db="EMBL/GenBank/DDBJ databases">
        <authorList>
            <person name="Yue Y."/>
        </authorList>
    </citation>
    <scope>NUCLEOTIDE SEQUENCE</scope>
    <source>
        <strain evidence="3">Z654</strain>
    </source>
</reference>
<keyword evidence="1" id="KW-0812">Transmembrane</keyword>
<feature type="transmembrane region" description="Helical" evidence="1">
    <location>
        <begin position="60"/>
        <end position="79"/>
    </location>
</feature>
<keyword evidence="1" id="KW-1133">Transmembrane helix</keyword>
<feature type="domain" description="Heparan-alpha-glucosaminide N-acetyltransferase catalytic" evidence="2">
    <location>
        <begin position="18"/>
        <end position="234"/>
    </location>
</feature>
<gene>
    <name evidence="3" type="ORF">OH136_09645</name>
</gene>
<feature type="transmembrane region" description="Helical" evidence="1">
    <location>
        <begin position="184"/>
        <end position="205"/>
    </location>
</feature>
<sequence length="248" mass="27578">MSNQEDIVAEAHNPHNARIPSIDIARTAALFAMIIYHFFWDLAALGFIAPDTMYASGWVWFAKCIAASFLFLAGFSLWLAHGENARWRPFWRRLGILALAAVLISVVTYFAFPNGWIRFGILHSIAASSLIGMLLLRSPSLVLLGLIVLIYALNNVELVAFNAPLLIWTGLGTQIPYMLDYEPLIPWLAALLAGLLTAKLIAPRLPLQTSAIKLPAFLVWPGRHSLMIYLLHQPILYGTLLAVKNLFT</sequence>
<evidence type="ECO:0000259" key="2">
    <source>
        <dbReference type="Pfam" id="PF07786"/>
    </source>
</evidence>
<dbReference type="Proteomes" id="UP001208041">
    <property type="component" value="Unassembled WGS sequence"/>
</dbReference>
<keyword evidence="1" id="KW-0472">Membrane</keyword>
<dbReference type="AlphaFoldDB" id="A0AAE3LQT5"/>
<organism evidence="3 4">
    <name type="scientific">Halocynthiibacter halioticoli</name>
    <dbReference type="NCBI Taxonomy" id="2986804"/>
    <lineage>
        <taxon>Bacteria</taxon>
        <taxon>Pseudomonadati</taxon>
        <taxon>Pseudomonadota</taxon>
        <taxon>Alphaproteobacteria</taxon>
        <taxon>Rhodobacterales</taxon>
        <taxon>Paracoccaceae</taxon>
        <taxon>Halocynthiibacter</taxon>
    </lineage>
</organism>
<evidence type="ECO:0000256" key="1">
    <source>
        <dbReference type="SAM" id="Phobius"/>
    </source>
</evidence>
<name>A0AAE3LQT5_9RHOB</name>
<proteinExistence type="predicted"/>
<feature type="transmembrane region" description="Helical" evidence="1">
    <location>
        <begin position="28"/>
        <end position="48"/>
    </location>
</feature>
<dbReference type="Pfam" id="PF07786">
    <property type="entry name" value="HGSNAT_cat"/>
    <property type="match status" value="1"/>
</dbReference>
<keyword evidence="4" id="KW-1185">Reference proteome</keyword>
<dbReference type="RefSeq" id="WP_263953669.1">
    <property type="nucleotide sequence ID" value="NZ_JAOYFC010000002.1"/>
</dbReference>
<evidence type="ECO:0000313" key="4">
    <source>
        <dbReference type="Proteomes" id="UP001208041"/>
    </source>
</evidence>
<evidence type="ECO:0000313" key="3">
    <source>
        <dbReference type="EMBL" id="MCV6824817.1"/>
    </source>
</evidence>
<accession>A0AAE3LQT5</accession>
<feature type="transmembrane region" description="Helical" evidence="1">
    <location>
        <begin position="91"/>
        <end position="110"/>
    </location>
</feature>
<dbReference type="InterPro" id="IPR012429">
    <property type="entry name" value="HGSNAT_cat"/>
</dbReference>
<protein>
    <submittedName>
        <fullName evidence="3">DUF1624 domain-containing protein</fullName>
    </submittedName>
</protein>